<comment type="caution">
    <text evidence="1">The sequence shown here is derived from an EMBL/GenBank/DDBJ whole genome shotgun (WGS) entry which is preliminary data.</text>
</comment>
<dbReference type="RefSeq" id="WP_075361978.1">
    <property type="nucleotide sequence ID" value="NZ_MPDM01000008.1"/>
</dbReference>
<evidence type="ECO:0000313" key="2">
    <source>
        <dbReference type="Proteomes" id="UP000186465"/>
    </source>
</evidence>
<dbReference type="STRING" id="156892.BM477_06985"/>
<dbReference type="AlphaFoldDB" id="A0A1Q5PKG1"/>
<protein>
    <submittedName>
        <fullName evidence="1">Uncharacterized protein</fullName>
    </submittedName>
</protein>
<evidence type="ECO:0000313" key="1">
    <source>
        <dbReference type="EMBL" id="OKL46692.1"/>
    </source>
</evidence>
<proteinExistence type="predicted"/>
<dbReference type="Proteomes" id="UP000186465">
    <property type="component" value="Unassembled WGS sequence"/>
</dbReference>
<gene>
    <name evidence="1" type="ORF">BM477_06985</name>
</gene>
<sequence>MIPEAEARVSGITPEIGVIPEAEARVSGITPEIGVIPEAAVPTVLNRWKSFGEALSETGVNAAW</sequence>
<reference evidence="2" key="1">
    <citation type="submission" date="2016-11" db="EMBL/GenBank/DDBJ databases">
        <title>Actinomyces gypaetusis sp. nov. isolated from Gypaetus barbatus in Qinghai Tibet Plateau China.</title>
        <authorList>
            <person name="Meng X."/>
        </authorList>
    </citation>
    <scope>NUCLEOTIDE SEQUENCE [LARGE SCALE GENOMIC DNA]</scope>
    <source>
        <strain evidence="2">DSM 15383</strain>
    </source>
</reference>
<dbReference type="EMBL" id="MPDM01000008">
    <property type="protein sequence ID" value="OKL46692.1"/>
    <property type="molecule type" value="Genomic_DNA"/>
</dbReference>
<keyword evidence="2" id="KW-1185">Reference proteome</keyword>
<name>A0A1Q5PKG1_9ACTO</name>
<organism evidence="1 2">
    <name type="scientific">Boudabousia marimammalium</name>
    <dbReference type="NCBI Taxonomy" id="156892"/>
    <lineage>
        <taxon>Bacteria</taxon>
        <taxon>Bacillati</taxon>
        <taxon>Actinomycetota</taxon>
        <taxon>Actinomycetes</taxon>
        <taxon>Actinomycetales</taxon>
        <taxon>Actinomycetaceae</taxon>
        <taxon>Boudabousia</taxon>
    </lineage>
</organism>
<accession>A0A1Q5PKG1</accession>